<dbReference type="SUPFAM" id="SSF140931">
    <property type="entry name" value="Fic-like"/>
    <property type="match status" value="1"/>
</dbReference>
<keyword evidence="3" id="KW-1185">Reference proteome</keyword>
<dbReference type="PANTHER" id="PTHR13504:SF40">
    <property type="entry name" value="FIDO DOMAIN-CONTAINING PROTEIN"/>
    <property type="match status" value="1"/>
</dbReference>
<accession>A0ABW9MGC7</accession>
<gene>
    <name evidence="2" type="ORF">ACCQ42_09350</name>
</gene>
<dbReference type="InterPro" id="IPR036597">
    <property type="entry name" value="Fido-like_dom_sf"/>
</dbReference>
<evidence type="ECO:0000313" key="3">
    <source>
        <dbReference type="Proteomes" id="UP001637994"/>
    </source>
</evidence>
<dbReference type="Proteomes" id="UP001637994">
    <property type="component" value="Unassembled WGS sequence"/>
</dbReference>
<dbReference type="Gene3D" id="1.10.3290.10">
    <property type="entry name" value="Fido-like domain"/>
    <property type="match status" value="1"/>
</dbReference>
<dbReference type="EMBL" id="JBGMEF010000043">
    <property type="protein sequence ID" value="MFO3667975.1"/>
    <property type="molecule type" value="Genomic_DNA"/>
</dbReference>
<name>A0ABW9MGC7_9FIRM</name>
<protein>
    <submittedName>
        <fullName evidence="2">Fic family protein</fullName>
    </submittedName>
</protein>
<evidence type="ECO:0000313" key="2">
    <source>
        <dbReference type="EMBL" id="MFO3667975.1"/>
    </source>
</evidence>
<feature type="domain" description="Fido" evidence="1">
    <location>
        <begin position="135"/>
        <end position="286"/>
    </location>
</feature>
<proteinExistence type="predicted"/>
<comment type="caution">
    <text evidence="2">The sequence shown here is derived from an EMBL/GenBank/DDBJ whole genome shotgun (WGS) entry which is preliminary data.</text>
</comment>
<reference evidence="2 3" key="1">
    <citation type="journal article" date="2025" name="Anaerobe">
        <title>Description of Anaerococcus kampingiae sp. nov., Anaerococcus groningensis sp. nov., Anaerococcus martiniensis sp. nov., and Anaerococcus cruorum sp. nov., isolated from human clinical specimens.</title>
        <authorList>
            <person name="Boiten K.E."/>
            <person name="Meijer J."/>
            <person name="van Wezel E.M."/>
            <person name="Veloo A.C.M."/>
        </authorList>
    </citation>
    <scope>NUCLEOTIDE SEQUENCE [LARGE SCALE GENOMIC DNA]</scope>
    <source>
        <strain evidence="2 3">ENR0874</strain>
    </source>
</reference>
<organism evidence="2 3">
    <name type="scientific">Anaerococcus kampingae</name>
    <dbReference type="NCBI Taxonomy" id="3115614"/>
    <lineage>
        <taxon>Bacteria</taxon>
        <taxon>Bacillati</taxon>
        <taxon>Bacillota</taxon>
        <taxon>Tissierellia</taxon>
        <taxon>Tissierellales</taxon>
        <taxon>Peptoniphilaceae</taxon>
        <taxon>Anaerococcus</taxon>
    </lineage>
</organism>
<dbReference type="PROSITE" id="PS51459">
    <property type="entry name" value="FIDO"/>
    <property type="match status" value="1"/>
</dbReference>
<dbReference type="InterPro" id="IPR003812">
    <property type="entry name" value="Fido"/>
</dbReference>
<dbReference type="Pfam" id="PF02661">
    <property type="entry name" value="Fic"/>
    <property type="match status" value="1"/>
</dbReference>
<evidence type="ECO:0000259" key="1">
    <source>
        <dbReference type="PROSITE" id="PS51459"/>
    </source>
</evidence>
<sequence length="403" mass="47165">MDYIFKKYYKNEDYKQSYEDRVNFEASLKLDFFVKDFPLYFVFNSYTINLMDRVRVLDVRLDELFRSLPDVAKFSFLDDIIVEEIHSSNEIEGVRSTKEDLLFTKKELETNKDADLRFSSIIKSYSALSSNDKVDSLEDIRIIYDKVVGDELARNSLPDSDLFRQGDVFIRSNKSFDGSYIHRGLDADLLNPFMERWIGFINDKDLHILLRVAIGHYLFEYMHPFYDGNGRVGRFVSSMYIRHSYSFITSLALSRGAFIKKSDYYKSFRQTSEKFNRGELNYFVDEFIKIIIKAQEDMRDLLSLNIAKLDKALDWLEDEFAGKEEMINILFVLMQDYIFALGEGLSRNYLLDGLKAIGYGNISQNIRCLDSLESEGFIKKNKLRPIVYSLSDSLVSYIENDIL</sequence>
<dbReference type="InterPro" id="IPR040198">
    <property type="entry name" value="Fido_containing"/>
</dbReference>
<dbReference type="PANTHER" id="PTHR13504">
    <property type="entry name" value="FIDO DOMAIN-CONTAINING PROTEIN DDB_G0283145"/>
    <property type="match status" value="1"/>
</dbReference>
<dbReference type="RefSeq" id="WP_410035998.1">
    <property type="nucleotide sequence ID" value="NZ_JBGMEF010000043.1"/>
</dbReference>